<evidence type="ECO:0000313" key="1">
    <source>
        <dbReference type="EMBL" id="CAB4147907.1"/>
    </source>
</evidence>
<reference evidence="1" key="1">
    <citation type="submission" date="2020-04" db="EMBL/GenBank/DDBJ databases">
        <authorList>
            <person name="Chiriac C."/>
            <person name="Salcher M."/>
            <person name="Ghai R."/>
            <person name="Kavagutti S V."/>
        </authorList>
    </citation>
    <scope>NUCLEOTIDE SEQUENCE</scope>
</reference>
<proteinExistence type="predicted"/>
<protein>
    <submittedName>
        <fullName evidence="1">Uncharacterized protein</fullName>
    </submittedName>
</protein>
<dbReference type="EMBL" id="LR796493">
    <property type="protein sequence ID" value="CAB4147907.1"/>
    <property type="molecule type" value="Genomic_DNA"/>
</dbReference>
<sequence>MNYNQIRQTFNLSIPQIEALFALKARGWTLNFDNFQHLPGEKAVVIQVIGGSGMIMFMVIEPDGHIHS</sequence>
<organism evidence="1">
    <name type="scientific">uncultured Caudovirales phage</name>
    <dbReference type="NCBI Taxonomy" id="2100421"/>
    <lineage>
        <taxon>Viruses</taxon>
        <taxon>Duplodnaviria</taxon>
        <taxon>Heunggongvirae</taxon>
        <taxon>Uroviricota</taxon>
        <taxon>Caudoviricetes</taxon>
        <taxon>Peduoviridae</taxon>
        <taxon>Maltschvirus</taxon>
        <taxon>Maltschvirus maltsch</taxon>
    </lineage>
</organism>
<accession>A0A6J5MQA4</accession>
<name>A0A6J5MQA4_9CAUD</name>
<gene>
    <name evidence="1" type="ORF">UFOVP510_55</name>
</gene>